<evidence type="ECO:0000313" key="3">
    <source>
        <dbReference type="EMBL" id="WVW78498.1"/>
    </source>
</evidence>
<reference evidence="2" key="1">
    <citation type="submission" date="2013-07" db="EMBL/GenBank/DDBJ databases">
        <title>The Genome Sequence of Cryptococcus bestiolae CBS10118.</title>
        <authorList>
            <consortium name="The Broad Institute Genome Sequencing Platform"/>
            <person name="Cuomo C."/>
            <person name="Litvintseva A."/>
            <person name="Chen Y."/>
            <person name="Heitman J."/>
            <person name="Sun S."/>
            <person name="Springer D."/>
            <person name="Dromer F."/>
            <person name="Young S.K."/>
            <person name="Zeng Q."/>
            <person name="Gargeya S."/>
            <person name="Fitzgerald M."/>
            <person name="Abouelleil A."/>
            <person name="Alvarado L."/>
            <person name="Berlin A.M."/>
            <person name="Chapman S.B."/>
            <person name="Dewar J."/>
            <person name="Goldberg J."/>
            <person name="Griggs A."/>
            <person name="Gujja S."/>
            <person name="Hansen M."/>
            <person name="Howarth C."/>
            <person name="Imamovic A."/>
            <person name="Larimer J."/>
            <person name="McCowan C."/>
            <person name="Murphy C."/>
            <person name="Pearson M."/>
            <person name="Priest M."/>
            <person name="Roberts A."/>
            <person name="Saif S."/>
            <person name="Shea T."/>
            <person name="Sykes S."/>
            <person name="Wortman J."/>
            <person name="Nusbaum C."/>
            <person name="Birren B."/>
        </authorList>
    </citation>
    <scope>NUCLEOTIDE SEQUENCE [LARGE SCALE GENOMIC DNA]</scope>
    <source>
        <strain evidence="2">CBS 10118</strain>
    </source>
</reference>
<dbReference type="OrthoDB" id="10629917at2759"/>
<dbReference type="EMBL" id="CP144541">
    <property type="protein sequence ID" value="WVW78498.1"/>
    <property type="molecule type" value="Genomic_DNA"/>
</dbReference>
<dbReference type="GeneID" id="30208226"/>
<reference evidence="3" key="4">
    <citation type="submission" date="2024-02" db="EMBL/GenBank/DDBJ databases">
        <title>Comparative genomics of Cryptococcus and Kwoniella reveals pathogenesis evolution and contrasting modes of karyotype evolution via chromosome fusion or intercentromeric recombination.</title>
        <authorList>
            <person name="Coelho M.A."/>
            <person name="David-Palma M."/>
            <person name="Shea T."/>
            <person name="Bowers K."/>
            <person name="McGinley-Smith S."/>
            <person name="Mohammad A.W."/>
            <person name="Gnirke A."/>
            <person name="Yurkov A.M."/>
            <person name="Nowrousian M."/>
            <person name="Sun S."/>
            <person name="Cuomo C.A."/>
            <person name="Heitman J."/>
        </authorList>
    </citation>
    <scope>NUCLEOTIDE SEQUENCE</scope>
    <source>
        <strain evidence="3">CBS 10118</strain>
    </source>
</reference>
<organism evidence="2">
    <name type="scientific">Kwoniella bestiolae CBS 10118</name>
    <dbReference type="NCBI Taxonomy" id="1296100"/>
    <lineage>
        <taxon>Eukaryota</taxon>
        <taxon>Fungi</taxon>
        <taxon>Dikarya</taxon>
        <taxon>Basidiomycota</taxon>
        <taxon>Agaricomycotina</taxon>
        <taxon>Tremellomycetes</taxon>
        <taxon>Tremellales</taxon>
        <taxon>Cryptococcaceae</taxon>
        <taxon>Kwoniella</taxon>
    </lineage>
</organism>
<dbReference type="EMBL" id="KI894020">
    <property type="protein sequence ID" value="OCF26149.1"/>
    <property type="molecule type" value="Genomic_DNA"/>
</dbReference>
<reference evidence="3" key="2">
    <citation type="submission" date="2013-07" db="EMBL/GenBank/DDBJ databases">
        <authorList>
            <consortium name="The Broad Institute Genome Sequencing Platform"/>
            <person name="Cuomo C."/>
            <person name="Litvintseva A."/>
            <person name="Chen Y."/>
            <person name="Heitman J."/>
            <person name="Sun S."/>
            <person name="Springer D."/>
            <person name="Dromer F."/>
            <person name="Young S.K."/>
            <person name="Zeng Q."/>
            <person name="Gargeya S."/>
            <person name="Fitzgerald M."/>
            <person name="Abouelleil A."/>
            <person name="Alvarado L."/>
            <person name="Berlin A.M."/>
            <person name="Chapman S.B."/>
            <person name="Dewar J."/>
            <person name="Goldberg J."/>
            <person name="Griggs A."/>
            <person name="Gujja S."/>
            <person name="Hansen M."/>
            <person name="Howarth C."/>
            <person name="Imamovic A."/>
            <person name="Larimer J."/>
            <person name="McCowan C."/>
            <person name="Murphy C."/>
            <person name="Pearson M."/>
            <person name="Priest M."/>
            <person name="Roberts A."/>
            <person name="Saif S."/>
            <person name="Shea T."/>
            <person name="Sykes S."/>
            <person name="Wortman J."/>
            <person name="Nusbaum C."/>
            <person name="Birren B."/>
        </authorList>
    </citation>
    <scope>NUCLEOTIDE SEQUENCE</scope>
    <source>
        <strain evidence="3">CBS 10118</strain>
    </source>
</reference>
<reference evidence="2" key="3">
    <citation type="submission" date="2014-01" db="EMBL/GenBank/DDBJ databases">
        <title>Evolution of pathogenesis and genome organization in the Tremellales.</title>
        <authorList>
            <person name="Cuomo C."/>
            <person name="Litvintseva A."/>
            <person name="Heitman J."/>
            <person name="Chen Y."/>
            <person name="Sun S."/>
            <person name="Springer D."/>
            <person name="Dromer F."/>
            <person name="Young S."/>
            <person name="Zeng Q."/>
            <person name="Chapman S."/>
            <person name="Gujja S."/>
            <person name="Saif S."/>
            <person name="Birren B."/>
        </authorList>
    </citation>
    <scope>NUCLEOTIDE SEQUENCE</scope>
    <source>
        <strain evidence="2">CBS 10118</strain>
    </source>
</reference>
<feature type="compositionally biased region" description="Basic and acidic residues" evidence="1">
    <location>
        <begin position="22"/>
        <end position="32"/>
    </location>
</feature>
<evidence type="ECO:0008006" key="5">
    <source>
        <dbReference type="Google" id="ProtNLM"/>
    </source>
</evidence>
<sequence length="337" mass="39030">MASHKYLVEGWQQKFESNYQSHDHLTKSRDTPRSLPSVPSLHPVKETRTAAYLTDRDVLTDSQHHHQPIFSHDILHQILPFCPPSTLLKLLQLSKPTYLQCLPHLYKFITLNLTHPECLPPILLAPLPASDQDKEWKPDPRIYIKNLSIPAHSDSYPHPHPTHSLDLPNLDTLHLTIHRKSPIGWSYCKPDAQRYPYYPISRSCSHLFNLQPRRLIVSGMRYINTPSPFPLVCSNHGKRFWEKIEEVVLVLDVDRREESRAKYEDGLLDNLPTGLQMFIVVLGLRDVNLDEILEQVELLDHTSTDDNLPEDQQDLYGLDLVIHIDNVRIINFRSVND</sequence>
<gene>
    <name evidence="2" type="ORF">I302_03827</name>
    <name evidence="3" type="ORF">I302_100453</name>
</gene>
<dbReference type="AlphaFoldDB" id="A0A1B9G538"/>
<protein>
    <recommendedName>
        <fullName evidence="5">F-box domain-containing protein</fullName>
    </recommendedName>
</protein>
<evidence type="ECO:0000256" key="1">
    <source>
        <dbReference type="SAM" id="MobiDB-lite"/>
    </source>
</evidence>
<keyword evidence="4" id="KW-1185">Reference proteome</keyword>
<evidence type="ECO:0000313" key="2">
    <source>
        <dbReference type="EMBL" id="OCF26149.1"/>
    </source>
</evidence>
<feature type="region of interest" description="Disordered" evidence="1">
    <location>
        <begin position="22"/>
        <end position="41"/>
    </location>
</feature>
<evidence type="ECO:0000313" key="4">
    <source>
        <dbReference type="Proteomes" id="UP000092730"/>
    </source>
</evidence>
<dbReference type="KEGG" id="kbi:30208226"/>
<dbReference type="RefSeq" id="XP_019047219.1">
    <property type="nucleotide sequence ID" value="XM_019190471.1"/>
</dbReference>
<dbReference type="VEuPathDB" id="FungiDB:I302_03827"/>
<accession>A0A1B9G538</accession>
<proteinExistence type="predicted"/>
<dbReference type="Proteomes" id="UP000092730">
    <property type="component" value="Chromosome 1"/>
</dbReference>
<name>A0A1B9G538_9TREE</name>